<evidence type="ECO:0000313" key="1">
    <source>
        <dbReference type="EMBL" id="ACJ16774.1"/>
    </source>
</evidence>
<dbReference type="STRING" id="523850.TON_1286"/>
<name>B6YXG1_THEON</name>
<proteinExistence type="predicted"/>
<organism evidence="1 2">
    <name type="scientific">Thermococcus onnurineus (strain NA1)</name>
    <dbReference type="NCBI Taxonomy" id="523850"/>
    <lineage>
        <taxon>Archaea</taxon>
        <taxon>Methanobacteriati</taxon>
        <taxon>Methanobacteriota</taxon>
        <taxon>Thermococci</taxon>
        <taxon>Thermococcales</taxon>
        <taxon>Thermococcaceae</taxon>
        <taxon>Thermococcus</taxon>
    </lineage>
</organism>
<protein>
    <recommendedName>
        <fullName evidence="3">Adhesin domain-containing protein</fullName>
    </recommendedName>
</protein>
<dbReference type="RefSeq" id="WP_012572246.1">
    <property type="nucleotide sequence ID" value="NC_011529.1"/>
</dbReference>
<sequence length="241" mass="25077">MKRQGRTLGALLALILVAVLVGAAVTLALALHGDIEIIRGITPKKTAGVLVEFGKFSASSLVVRGTVGDVYVVKANVSGIVVKSNLPINVSFENGVLEVYCPIKEGIIGKRNICNDYKNGTVVVEVGGELEYLGIRDAVGEFLVSAGVKRITVRHVVGDFDGQSWAGYTIENSVGDITLHASDHVSINNVVGDIIVIVPPDFGVALNAEDVVGDVKSTTSGNNGTIVVSISNVVGDVSIKG</sequence>
<evidence type="ECO:0008006" key="3">
    <source>
        <dbReference type="Google" id="ProtNLM"/>
    </source>
</evidence>
<dbReference type="EMBL" id="CP000855">
    <property type="protein sequence ID" value="ACJ16774.1"/>
    <property type="molecule type" value="Genomic_DNA"/>
</dbReference>
<keyword evidence="2" id="KW-1185">Reference proteome</keyword>
<dbReference type="Proteomes" id="UP000002727">
    <property type="component" value="Chromosome"/>
</dbReference>
<dbReference type="HOGENOM" id="CLU_1145266_0_0_2"/>
<dbReference type="GeneID" id="7018312"/>
<dbReference type="PATRIC" id="fig|523850.10.peg.1294"/>
<dbReference type="KEGG" id="ton:TON_1286"/>
<dbReference type="OrthoDB" id="86202at2157"/>
<gene>
    <name evidence="1" type="ordered locus">TON_1286</name>
</gene>
<evidence type="ECO:0000313" key="2">
    <source>
        <dbReference type="Proteomes" id="UP000002727"/>
    </source>
</evidence>
<accession>B6YXG1</accession>
<dbReference type="eggNOG" id="arCOG05756">
    <property type="taxonomic scope" value="Archaea"/>
</dbReference>
<dbReference type="AlphaFoldDB" id="B6YXG1"/>
<reference evidence="1 2" key="1">
    <citation type="journal article" date="2008" name="J. Bacteriol.">
        <title>The complete genome sequence of Thermococcus onnurineus NA1 reveals a mixed heterotrophic and carboxydotrophic metabolism.</title>
        <authorList>
            <person name="Lee H.S."/>
            <person name="Kang S.G."/>
            <person name="Bae S.S."/>
            <person name="Lim J.K."/>
            <person name="Cho Y."/>
            <person name="Kim Y.J."/>
            <person name="Jeon J.H."/>
            <person name="Cha S.S."/>
            <person name="Kwon K.K."/>
            <person name="Kim H.T."/>
            <person name="Park C.J."/>
            <person name="Lee H.W."/>
            <person name="Kim S.I."/>
            <person name="Chun J."/>
            <person name="Colwell R.R."/>
            <person name="Kim S.J."/>
            <person name="Lee J.H."/>
        </authorList>
    </citation>
    <scope>NUCLEOTIDE SEQUENCE [LARGE SCALE GENOMIC DNA]</scope>
    <source>
        <strain evidence="1 2">NA1</strain>
    </source>
</reference>